<evidence type="ECO:0000313" key="2">
    <source>
        <dbReference type="EMBL" id="CAK9000792.1"/>
    </source>
</evidence>
<protein>
    <submittedName>
        <fullName evidence="2">Uncharacterized protein</fullName>
    </submittedName>
</protein>
<evidence type="ECO:0000313" key="3">
    <source>
        <dbReference type="Proteomes" id="UP001642484"/>
    </source>
</evidence>
<dbReference type="EMBL" id="CAXAMN010002681">
    <property type="protein sequence ID" value="CAK9000792.1"/>
    <property type="molecule type" value="Genomic_DNA"/>
</dbReference>
<reference evidence="2 3" key="1">
    <citation type="submission" date="2024-02" db="EMBL/GenBank/DDBJ databases">
        <authorList>
            <person name="Chen Y."/>
            <person name="Shah S."/>
            <person name="Dougan E. K."/>
            <person name="Thang M."/>
            <person name="Chan C."/>
        </authorList>
    </citation>
    <scope>NUCLEOTIDE SEQUENCE [LARGE SCALE GENOMIC DNA]</scope>
</reference>
<comment type="caution">
    <text evidence="2">The sequence shown here is derived from an EMBL/GenBank/DDBJ whole genome shotgun (WGS) entry which is preliminary data.</text>
</comment>
<evidence type="ECO:0000256" key="1">
    <source>
        <dbReference type="SAM" id="Phobius"/>
    </source>
</evidence>
<feature type="transmembrane region" description="Helical" evidence="1">
    <location>
        <begin position="20"/>
        <end position="37"/>
    </location>
</feature>
<keyword evidence="1" id="KW-0472">Membrane</keyword>
<keyword evidence="1" id="KW-1133">Transmembrane helix</keyword>
<name>A0ABP0IH31_9DINO</name>
<organism evidence="2 3">
    <name type="scientific">Durusdinium trenchii</name>
    <dbReference type="NCBI Taxonomy" id="1381693"/>
    <lineage>
        <taxon>Eukaryota</taxon>
        <taxon>Sar</taxon>
        <taxon>Alveolata</taxon>
        <taxon>Dinophyceae</taxon>
        <taxon>Suessiales</taxon>
        <taxon>Symbiodiniaceae</taxon>
        <taxon>Durusdinium</taxon>
    </lineage>
</organism>
<proteinExistence type="predicted"/>
<sequence length="271" mass="31362">MLKADETRNCTLEGGFGRRVLAFLIVVLTCCDPAFLSPPRPQARPRRTGLRAFRDELDDFPWPKETMEVMIDGHSLIEWYWNQTLQIEQDLNLVHDKFTFWPARLLKATELLTRRFGLDRPPSPWSPIIAVFDLPDPGNTWNGAQVKRYKSLSRQGPTEYHGVTLAWSNSYVDTSASESYRCDREVLYMLEMLSRPYPRRQVLVTADPMLAERAEEICHVRGPEWFDQELQTLGQEGEVARQELLGLSYDDEKRSLPRDMSHALKMAFAAR</sequence>
<keyword evidence="3" id="KW-1185">Reference proteome</keyword>
<gene>
    <name evidence="2" type="ORF">CCMP2556_LOCUS6210</name>
</gene>
<keyword evidence="1" id="KW-0812">Transmembrane</keyword>
<dbReference type="Proteomes" id="UP001642484">
    <property type="component" value="Unassembled WGS sequence"/>
</dbReference>
<accession>A0ABP0IH31</accession>